<dbReference type="EMBL" id="CP091092">
    <property type="protein sequence ID" value="WFN36493.1"/>
    <property type="molecule type" value="Genomic_DNA"/>
</dbReference>
<dbReference type="RefSeq" id="WP_278099330.1">
    <property type="nucleotide sequence ID" value="NZ_CP091092.1"/>
</dbReference>
<dbReference type="PANTHER" id="PTHR15364">
    <property type="entry name" value="2'-DEOXYNUCLEOSIDE 5'-PHOSPHATE N-HYDROLASE 1"/>
    <property type="match status" value="1"/>
</dbReference>
<dbReference type="Proteomes" id="UP001218895">
    <property type="component" value="Chromosome"/>
</dbReference>
<dbReference type="PANTHER" id="PTHR15364:SF0">
    <property type="entry name" value="2'-DEOXYNUCLEOSIDE 5'-PHOSPHATE N-HYDROLASE 1"/>
    <property type="match status" value="1"/>
</dbReference>
<dbReference type="AlphaFoldDB" id="A0AAF0JTL7"/>
<dbReference type="Pfam" id="PF05014">
    <property type="entry name" value="Nuc_deoxyrib_tr"/>
    <property type="match status" value="1"/>
</dbReference>
<dbReference type="GeneID" id="79950763"/>
<keyword evidence="2" id="KW-1185">Reference proteome</keyword>
<dbReference type="KEGG" id="manq:L1994_10155"/>
<dbReference type="GO" id="GO:0009159">
    <property type="term" value="P:deoxyribonucleoside monophosphate catabolic process"/>
    <property type="evidence" value="ECO:0007669"/>
    <property type="project" value="TreeGrafter"/>
</dbReference>
<organism evidence="1 2">
    <name type="scientific">Methanomicrobium antiquum</name>
    <dbReference type="NCBI Taxonomy" id="487686"/>
    <lineage>
        <taxon>Archaea</taxon>
        <taxon>Methanobacteriati</taxon>
        <taxon>Methanobacteriota</taxon>
        <taxon>Stenosarchaea group</taxon>
        <taxon>Methanomicrobia</taxon>
        <taxon>Methanomicrobiales</taxon>
        <taxon>Methanomicrobiaceae</taxon>
        <taxon>Methanomicrobium</taxon>
    </lineage>
</organism>
<name>A0AAF0JTL7_9EURY</name>
<evidence type="ECO:0000313" key="2">
    <source>
        <dbReference type="Proteomes" id="UP001218895"/>
    </source>
</evidence>
<dbReference type="SUPFAM" id="SSF52309">
    <property type="entry name" value="N-(deoxy)ribosyltransferase-like"/>
    <property type="match status" value="1"/>
</dbReference>
<gene>
    <name evidence="1" type="ORF">L1994_10155</name>
</gene>
<evidence type="ECO:0000313" key="1">
    <source>
        <dbReference type="EMBL" id="WFN36493.1"/>
    </source>
</evidence>
<reference evidence="1" key="1">
    <citation type="submission" date="2022-01" db="EMBL/GenBank/DDBJ databases">
        <title>Complete genome of Methanomicrobium antiquum DSM 21220.</title>
        <authorList>
            <person name="Chen S.-C."/>
            <person name="You Y.-T."/>
            <person name="Zhou Y.-Z."/>
            <person name="Lai M.-C."/>
        </authorList>
    </citation>
    <scope>NUCLEOTIDE SEQUENCE</scope>
    <source>
        <strain evidence="1">DSM 21220</strain>
    </source>
</reference>
<dbReference type="InterPro" id="IPR007710">
    <property type="entry name" value="Nucleoside_deoxyribTrfase"/>
</dbReference>
<proteinExistence type="predicted"/>
<accession>A0AAF0JTL7</accession>
<sequence length="282" mass="31715">MFILMCPCIKDPRLRARGITTQSDIREFSACIRRCEDFSVEIVCLPCPETIYLGKNREPGSFLEKLNTKEFAELIERLSEDVKKLIDEKGEPLCIVGVDSSPSCGVNKTYYSDVKENKRGAFLEKFSNISAFDVSEFSKYKIYLAAPLFSSAEQNFNEKLAGILRKNMFLVHLPQEIGDNKPMRDELQNRKIFDENLRALKEADIVVSVIDGADADSGTSWEMGYAYACGKKIVSLRTDFRRVGASECTNLMLEESSIVVSSADELLSVLNPPNVAKFSRKN</sequence>
<dbReference type="InterPro" id="IPR051239">
    <property type="entry name" value="2'-dNMP_N-hydrolase"/>
</dbReference>
<dbReference type="GO" id="GO:0070694">
    <property type="term" value="F:5-hydroxymethyl-dUMP N-hydrolase activity"/>
    <property type="evidence" value="ECO:0007669"/>
    <property type="project" value="TreeGrafter"/>
</dbReference>
<dbReference type="Gene3D" id="3.40.50.450">
    <property type="match status" value="1"/>
</dbReference>
<protein>
    <submittedName>
        <fullName evidence="1">Nucleoside 2-deoxyribosyltransferase</fullName>
    </submittedName>
</protein>